<protein>
    <recommendedName>
        <fullName evidence="3">Protein kinase domain-containing protein</fullName>
    </recommendedName>
</protein>
<dbReference type="EMBL" id="OZ035844">
    <property type="protein sequence ID" value="CAL1598829.1"/>
    <property type="molecule type" value="Genomic_DNA"/>
</dbReference>
<sequence>MVKLLGRPSIWDLDEGLKTKKFFKRVGGGWALKYYTKNPQELSECLDLAENMLFIDGIERITPTEILKHPFIL</sequence>
<organism evidence="1 2">
    <name type="scientific">Knipowitschia caucasica</name>
    <name type="common">Caucasian dwarf goby</name>
    <name type="synonym">Pomatoschistus caucasicus</name>
    <dbReference type="NCBI Taxonomy" id="637954"/>
    <lineage>
        <taxon>Eukaryota</taxon>
        <taxon>Metazoa</taxon>
        <taxon>Chordata</taxon>
        <taxon>Craniata</taxon>
        <taxon>Vertebrata</taxon>
        <taxon>Euteleostomi</taxon>
        <taxon>Actinopterygii</taxon>
        <taxon>Neopterygii</taxon>
        <taxon>Teleostei</taxon>
        <taxon>Neoteleostei</taxon>
        <taxon>Acanthomorphata</taxon>
        <taxon>Gobiaria</taxon>
        <taxon>Gobiiformes</taxon>
        <taxon>Gobioidei</taxon>
        <taxon>Gobiidae</taxon>
        <taxon>Gobiinae</taxon>
        <taxon>Knipowitschia</taxon>
    </lineage>
</organism>
<dbReference type="Proteomes" id="UP001497482">
    <property type="component" value="Chromosome 22"/>
</dbReference>
<evidence type="ECO:0008006" key="3">
    <source>
        <dbReference type="Google" id="ProtNLM"/>
    </source>
</evidence>
<proteinExistence type="predicted"/>
<name>A0AAV2LA21_KNICA</name>
<evidence type="ECO:0000313" key="1">
    <source>
        <dbReference type="EMBL" id="CAL1598829.1"/>
    </source>
</evidence>
<reference evidence="1 2" key="1">
    <citation type="submission" date="2024-04" db="EMBL/GenBank/DDBJ databases">
        <authorList>
            <person name="Waldvogel A.-M."/>
            <person name="Schoenle A."/>
        </authorList>
    </citation>
    <scope>NUCLEOTIDE SEQUENCE [LARGE SCALE GENOMIC DNA]</scope>
</reference>
<dbReference type="SUPFAM" id="SSF56112">
    <property type="entry name" value="Protein kinase-like (PK-like)"/>
    <property type="match status" value="1"/>
</dbReference>
<dbReference type="AlphaFoldDB" id="A0AAV2LA21"/>
<keyword evidence="2" id="KW-1185">Reference proteome</keyword>
<accession>A0AAV2LA21</accession>
<dbReference type="Gene3D" id="1.10.510.10">
    <property type="entry name" value="Transferase(Phosphotransferase) domain 1"/>
    <property type="match status" value="1"/>
</dbReference>
<evidence type="ECO:0000313" key="2">
    <source>
        <dbReference type="Proteomes" id="UP001497482"/>
    </source>
</evidence>
<gene>
    <name evidence="1" type="ORF">KC01_LOCUS27191</name>
</gene>
<dbReference type="InterPro" id="IPR011009">
    <property type="entry name" value="Kinase-like_dom_sf"/>
</dbReference>